<evidence type="ECO:0000313" key="1">
    <source>
        <dbReference type="EMBL" id="PZQ56134.1"/>
    </source>
</evidence>
<gene>
    <name evidence="1" type="ORF">DI555_05715</name>
</gene>
<accession>A0A2W5NT40</accession>
<reference evidence="1 2" key="1">
    <citation type="submission" date="2017-08" db="EMBL/GenBank/DDBJ databases">
        <title>Infants hospitalized years apart are colonized by the same room-sourced microbial strains.</title>
        <authorList>
            <person name="Brooks B."/>
            <person name="Olm M.R."/>
            <person name="Firek B.A."/>
            <person name="Baker R."/>
            <person name="Thomas B.C."/>
            <person name="Morowitz M.J."/>
            <person name="Banfield J.F."/>
        </authorList>
    </citation>
    <scope>NUCLEOTIDE SEQUENCE [LARGE SCALE GENOMIC DNA]</scope>
    <source>
        <strain evidence="1">S2_005_002_R2_33</strain>
    </source>
</reference>
<comment type="caution">
    <text evidence="1">The sequence shown here is derived from an EMBL/GenBank/DDBJ whole genome shotgun (WGS) entry which is preliminary data.</text>
</comment>
<sequence>MILRVSINARDPRHVAEVLAQILDCRIVAALGGWTLRGADGPDLEITSRHETSPLADESRVALSTSRTIAEVFAVAGREGWPARYRRSQGSAGTIELLIEGDRIVEVLTAEMQADYREKMQATD</sequence>
<protein>
    <submittedName>
        <fullName evidence="1">Uncharacterized protein</fullName>
    </submittedName>
</protein>
<dbReference type="EMBL" id="QFPX01000004">
    <property type="protein sequence ID" value="PZQ56134.1"/>
    <property type="molecule type" value="Genomic_DNA"/>
</dbReference>
<dbReference type="AlphaFoldDB" id="A0A2W5NT40"/>
<proteinExistence type="predicted"/>
<dbReference type="Proteomes" id="UP000249082">
    <property type="component" value="Unassembled WGS sequence"/>
</dbReference>
<name>A0A2W5NT40_9SPHN</name>
<organism evidence="1 2">
    <name type="scientific">Novosphingobium pentaromativorans</name>
    <dbReference type="NCBI Taxonomy" id="205844"/>
    <lineage>
        <taxon>Bacteria</taxon>
        <taxon>Pseudomonadati</taxon>
        <taxon>Pseudomonadota</taxon>
        <taxon>Alphaproteobacteria</taxon>
        <taxon>Sphingomonadales</taxon>
        <taxon>Sphingomonadaceae</taxon>
        <taxon>Novosphingobium</taxon>
    </lineage>
</organism>
<evidence type="ECO:0000313" key="2">
    <source>
        <dbReference type="Proteomes" id="UP000249082"/>
    </source>
</evidence>